<protein>
    <submittedName>
        <fullName evidence="3">Hypothetical_protein</fullName>
    </submittedName>
</protein>
<feature type="region of interest" description="Disordered" evidence="1">
    <location>
        <begin position="1"/>
        <end position="25"/>
    </location>
</feature>
<evidence type="ECO:0000313" key="2">
    <source>
        <dbReference type="EMBL" id="CAI9952165.1"/>
    </source>
</evidence>
<dbReference type="EMBL" id="CATOUU010000831">
    <property type="protein sequence ID" value="CAI9952165.1"/>
    <property type="molecule type" value="Genomic_DNA"/>
</dbReference>
<feature type="compositionally biased region" description="Low complexity" evidence="1">
    <location>
        <begin position="85"/>
        <end position="102"/>
    </location>
</feature>
<proteinExistence type="predicted"/>
<dbReference type="EMBL" id="CAXDID020000014">
    <property type="protein sequence ID" value="CAL5982113.1"/>
    <property type="molecule type" value="Genomic_DNA"/>
</dbReference>
<feature type="compositionally biased region" description="Polar residues" evidence="1">
    <location>
        <begin position="73"/>
        <end position="82"/>
    </location>
</feature>
<reference evidence="2" key="1">
    <citation type="submission" date="2023-06" db="EMBL/GenBank/DDBJ databases">
        <authorList>
            <person name="Kurt Z."/>
        </authorList>
    </citation>
    <scope>NUCLEOTIDE SEQUENCE</scope>
</reference>
<organism evidence="2">
    <name type="scientific">Hexamita inflata</name>
    <dbReference type="NCBI Taxonomy" id="28002"/>
    <lineage>
        <taxon>Eukaryota</taxon>
        <taxon>Metamonada</taxon>
        <taxon>Diplomonadida</taxon>
        <taxon>Hexamitidae</taxon>
        <taxon>Hexamitinae</taxon>
        <taxon>Hexamita</taxon>
    </lineage>
</organism>
<comment type="caution">
    <text evidence="2">The sequence shown here is derived from an EMBL/GenBank/DDBJ whole genome shotgun (WGS) entry which is preliminary data.</text>
</comment>
<accession>A0AA86UC69</accession>
<evidence type="ECO:0000256" key="1">
    <source>
        <dbReference type="SAM" id="MobiDB-lite"/>
    </source>
</evidence>
<feature type="compositionally biased region" description="Low complexity" evidence="1">
    <location>
        <begin position="59"/>
        <end position="72"/>
    </location>
</feature>
<dbReference type="AlphaFoldDB" id="A0AA86UC69"/>
<feature type="compositionally biased region" description="Polar residues" evidence="1">
    <location>
        <begin position="103"/>
        <end position="115"/>
    </location>
</feature>
<evidence type="ECO:0000313" key="3">
    <source>
        <dbReference type="EMBL" id="CAL5982113.1"/>
    </source>
</evidence>
<evidence type="ECO:0000313" key="4">
    <source>
        <dbReference type="Proteomes" id="UP001642409"/>
    </source>
</evidence>
<keyword evidence="4" id="KW-1185">Reference proteome</keyword>
<gene>
    <name evidence="2" type="ORF">HINF_LOCUS39810</name>
    <name evidence="3" type="ORF">HINF_LOCUS6981</name>
</gene>
<dbReference type="Proteomes" id="UP001642409">
    <property type="component" value="Unassembled WGS sequence"/>
</dbReference>
<sequence>MKSTQTKYTQQSLATNAQSTQNPSRKLTNFVVQTNSYAQQLDLLSNLTETEPVSTMKLSNSTPKNSSYSSPTQTTTISSMKNSRTEMTTTSQSPTTYEEPSSQPQNKIQNEQEIN</sequence>
<reference evidence="3 4" key="2">
    <citation type="submission" date="2024-07" db="EMBL/GenBank/DDBJ databases">
        <authorList>
            <person name="Akdeniz Z."/>
        </authorList>
    </citation>
    <scope>NUCLEOTIDE SEQUENCE [LARGE SCALE GENOMIC DNA]</scope>
</reference>
<feature type="region of interest" description="Disordered" evidence="1">
    <location>
        <begin position="52"/>
        <end position="115"/>
    </location>
</feature>
<name>A0AA86UC69_9EUKA</name>